<dbReference type="SMART" id="SM00332">
    <property type="entry name" value="PP2Cc"/>
    <property type="match status" value="1"/>
</dbReference>
<dbReference type="AlphaFoldDB" id="A0A3B0VR40"/>
<evidence type="ECO:0000259" key="1">
    <source>
        <dbReference type="PROSITE" id="PS51746"/>
    </source>
</evidence>
<dbReference type="PANTHER" id="PTHR13832:SF827">
    <property type="entry name" value="PROTEIN PHOSPHATASE 1L"/>
    <property type="match status" value="1"/>
</dbReference>
<gene>
    <name evidence="2" type="ORF">MNBD_GAMMA03-1712</name>
</gene>
<dbReference type="SUPFAM" id="SSF81606">
    <property type="entry name" value="PP2C-like"/>
    <property type="match status" value="1"/>
</dbReference>
<feature type="domain" description="PPM-type phosphatase" evidence="1">
    <location>
        <begin position="10"/>
        <end position="241"/>
    </location>
</feature>
<protein>
    <submittedName>
        <fullName evidence="2">Protein serine/threonine phosphatase PrpC, regulation of stationary phase</fullName>
    </submittedName>
</protein>
<evidence type="ECO:0000313" key="2">
    <source>
        <dbReference type="EMBL" id="VAW45391.1"/>
    </source>
</evidence>
<dbReference type="GO" id="GO:0004722">
    <property type="term" value="F:protein serine/threonine phosphatase activity"/>
    <property type="evidence" value="ECO:0007669"/>
    <property type="project" value="InterPro"/>
</dbReference>
<dbReference type="InterPro" id="IPR036457">
    <property type="entry name" value="PPM-type-like_dom_sf"/>
</dbReference>
<dbReference type="PANTHER" id="PTHR13832">
    <property type="entry name" value="PROTEIN PHOSPHATASE 2C"/>
    <property type="match status" value="1"/>
</dbReference>
<reference evidence="2" key="1">
    <citation type="submission" date="2018-06" db="EMBL/GenBank/DDBJ databases">
        <authorList>
            <person name="Zhirakovskaya E."/>
        </authorList>
    </citation>
    <scope>NUCLEOTIDE SEQUENCE</scope>
</reference>
<proteinExistence type="predicted"/>
<dbReference type="Pfam" id="PF00481">
    <property type="entry name" value="PP2C"/>
    <property type="match status" value="1"/>
</dbReference>
<organism evidence="2">
    <name type="scientific">hydrothermal vent metagenome</name>
    <dbReference type="NCBI Taxonomy" id="652676"/>
    <lineage>
        <taxon>unclassified sequences</taxon>
        <taxon>metagenomes</taxon>
        <taxon>ecological metagenomes</taxon>
    </lineage>
</organism>
<sequence>MTSVTGSVSTSSMTHIGCVRQKNEDSLLAMPKSGLWAVADGMGGHEAGDYASQSIIRHLQKAGLQYRNTELVNAIPSVLASANKEIYHYAQQHTPNQIIGSTIVVLIIEDENYHCFWSGDSRCYLSREQTFTPITNDHTEAQTLIEQGILTPAQTENSKEANTLTHAIGVDPSPHLDYIKDYIYEEDRFLLCTDGLTKNFSDTTLAEHITLDNIDGINQQFLSKALQAGAPDNLSSIIVSINTATPS</sequence>
<dbReference type="SMART" id="SM00331">
    <property type="entry name" value="PP2C_SIG"/>
    <property type="match status" value="1"/>
</dbReference>
<dbReference type="EMBL" id="UOFC01000056">
    <property type="protein sequence ID" value="VAW45391.1"/>
    <property type="molecule type" value="Genomic_DNA"/>
</dbReference>
<dbReference type="InterPro" id="IPR001932">
    <property type="entry name" value="PPM-type_phosphatase-like_dom"/>
</dbReference>
<dbReference type="PROSITE" id="PS51746">
    <property type="entry name" value="PPM_2"/>
    <property type="match status" value="1"/>
</dbReference>
<dbReference type="Gene3D" id="3.60.40.10">
    <property type="entry name" value="PPM-type phosphatase domain"/>
    <property type="match status" value="1"/>
</dbReference>
<dbReference type="InterPro" id="IPR015655">
    <property type="entry name" value="PP2C"/>
</dbReference>
<dbReference type="CDD" id="cd00143">
    <property type="entry name" value="PP2Cc"/>
    <property type="match status" value="1"/>
</dbReference>
<accession>A0A3B0VR40</accession>
<name>A0A3B0VR40_9ZZZZ</name>